<dbReference type="FunFam" id="3.40.50.10490:FF:000026">
    <property type="entry name" value="28S ribosomal protein S2, mitochondrial"/>
    <property type="match status" value="1"/>
</dbReference>
<dbReference type="Gene3D" id="3.40.50.10490">
    <property type="entry name" value="Glucose-6-phosphate isomerase like protein, domain 1"/>
    <property type="match status" value="1"/>
</dbReference>
<comment type="caution">
    <text evidence="10">The sequence shown here is derived from an EMBL/GenBank/DDBJ whole genome shotgun (WGS) entry which is preliminary data.</text>
</comment>
<dbReference type="PANTHER" id="PTHR12534">
    <property type="entry name" value="30S RIBOSOMAL PROTEIN S2 PROKARYOTIC AND ORGANELLAR"/>
    <property type="match status" value="1"/>
</dbReference>
<feature type="non-terminal residue" evidence="10">
    <location>
        <position position="1"/>
    </location>
</feature>
<protein>
    <recommendedName>
        <fullName evidence="7">Small ribosomal subunit protein uS2m</fullName>
    </recommendedName>
    <alternativeName>
        <fullName evidence="8">28S ribosomal protein S2, mitochondrial</fullName>
    </alternativeName>
</protein>
<dbReference type="Proteomes" id="UP001432027">
    <property type="component" value="Unassembled WGS sequence"/>
</dbReference>
<evidence type="ECO:0000256" key="7">
    <source>
        <dbReference type="ARBA" id="ARBA00071390"/>
    </source>
</evidence>
<dbReference type="CDD" id="cd01425">
    <property type="entry name" value="RPS2"/>
    <property type="match status" value="1"/>
</dbReference>
<evidence type="ECO:0000313" key="11">
    <source>
        <dbReference type="Proteomes" id="UP001432027"/>
    </source>
</evidence>
<dbReference type="HAMAP" id="MF_00291_B">
    <property type="entry name" value="Ribosomal_uS2_B"/>
    <property type="match status" value="1"/>
</dbReference>
<dbReference type="InterPro" id="IPR001865">
    <property type="entry name" value="Ribosomal_uS2"/>
</dbReference>
<dbReference type="PANTHER" id="PTHR12534:SF0">
    <property type="entry name" value="SMALL RIBOSOMAL SUBUNIT PROTEIN US2M"/>
    <property type="match status" value="1"/>
</dbReference>
<dbReference type="PRINTS" id="PR00395">
    <property type="entry name" value="RIBOSOMALS2"/>
</dbReference>
<gene>
    <name evidence="10" type="ORF">PENTCL1PPCAC_1926</name>
</gene>
<evidence type="ECO:0000256" key="6">
    <source>
        <dbReference type="ARBA" id="ARBA00059792"/>
    </source>
</evidence>
<evidence type="ECO:0000256" key="9">
    <source>
        <dbReference type="SAM" id="MobiDB-lite"/>
    </source>
</evidence>
<evidence type="ECO:0000256" key="3">
    <source>
        <dbReference type="ARBA" id="ARBA00022980"/>
    </source>
</evidence>
<evidence type="ECO:0000256" key="4">
    <source>
        <dbReference type="ARBA" id="ARBA00023128"/>
    </source>
</evidence>
<dbReference type="EMBL" id="BTSX01000001">
    <property type="protein sequence ID" value="GMS79751.1"/>
    <property type="molecule type" value="Genomic_DNA"/>
</dbReference>
<feature type="region of interest" description="Disordered" evidence="9">
    <location>
        <begin position="29"/>
        <end position="52"/>
    </location>
</feature>
<dbReference type="GO" id="GO:0005743">
    <property type="term" value="C:mitochondrial inner membrane"/>
    <property type="evidence" value="ECO:0007669"/>
    <property type="project" value="UniProtKB-ARBA"/>
</dbReference>
<dbReference type="SUPFAM" id="SSF52313">
    <property type="entry name" value="Ribosomal protein S2"/>
    <property type="match status" value="1"/>
</dbReference>
<evidence type="ECO:0000256" key="8">
    <source>
        <dbReference type="ARBA" id="ARBA00083109"/>
    </source>
</evidence>
<dbReference type="InterPro" id="IPR005706">
    <property type="entry name" value="Ribosomal_uS2_bac/mit/plastid"/>
</dbReference>
<evidence type="ECO:0000313" key="10">
    <source>
        <dbReference type="EMBL" id="GMS79751.1"/>
    </source>
</evidence>
<comment type="function">
    <text evidence="6">Required for mitoribosome formation and stability, and mitochondrial translation.</text>
</comment>
<keyword evidence="4" id="KW-0496">Mitochondrion</keyword>
<comment type="subcellular location">
    <subcellularLocation>
        <location evidence="1">Mitochondrion</location>
    </subcellularLocation>
</comment>
<comment type="similarity">
    <text evidence="2">Belongs to the universal ribosomal protein uS2 family.</text>
</comment>
<keyword evidence="3" id="KW-0689">Ribosomal protein</keyword>
<evidence type="ECO:0000256" key="2">
    <source>
        <dbReference type="ARBA" id="ARBA00006242"/>
    </source>
</evidence>
<dbReference type="AlphaFoldDB" id="A0AAV5S9C5"/>
<evidence type="ECO:0000256" key="5">
    <source>
        <dbReference type="ARBA" id="ARBA00023274"/>
    </source>
</evidence>
<sequence>IPTFSMHCAALRSLIRRVGASGARALSGNAAAADGSSAPSRPKGSPDADTLQKGTVQPLVLRPYVAPELETEDLFGLHSLVNVDEMLEARLHYGHKMGSLNANMKWALYGERLGVCVFDLEITRKHLIRALDFVAYVVSRGGIILFLSTHRDTMLNVEQMAEEVGQYAHVRFWQEGTLTNMKQLLGATVRMPDTMVFLSTLTSMSERHPAIIEAAKMTIPTVGIVDSNSDPAYLTYLVPANDDSPESVTYLLRLFKEACQRGAAYRAKHT</sequence>
<dbReference type="GO" id="GO:0003735">
    <property type="term" value="F:structural constituent of ribosome"/>
    <property type="evidence" value="ECO:0007669"/>
    <property type="project" value="InterPro"/>
</dbReference>
<dbReference type="GO" id="GO:0005763">
    <property type="term" value="C:mitochondrial small ribosomal subunit"/>
    <property type="evidence" value="ECO:0007669"/>
    <property type="project" value="UniProtKB-ARBA"/>
</dbReference>
<dbReference type="Pfam" id="PF00318">
    <property type="entry name" value="Ribosomal_S2"/>
    <property type="match status" value="1"/>
</dbReference>
<organism evidence="10 11">
    <name type="scientific">Pristionchus entomophagus</name>
    <dbReference type="NCBI Taxonomy" id="358040"/>
    <lineage>
        <taxon>Eukaryota</taxon>
        <taxon>Metazoa</taxon>
        <taxon>Ecdysozoa</taxon>
        <taxon>Nematoda</taxon>
        <taxon>Chromadorea</taxon>
        <taxon>Rhabditida</taxon>
        <taxon>Rhabditina</taxon>
        <taxon>Diplogasteromorpha</taxon>
        <taxon>Diplogasteroidea</taxon>
        <taxon>Neodiplogasteridae</taxon>
        <taxon>Pristionchus</taxon>
    </lineage>
</organism>
<proteinExistence type="inferred from homology"/>
<keyword evidence="5" id="KW-0687">Ribonucleoprotein</keyword>
<reference evidence="10" key="1">
    <citation type="submission" date="2023-10" db="EMBL/GenBank/DDBJ databases">
        <title>Genome assembly of Pristionchus species.</title>
        <authorList>
            <person name="Yoshida K."/>
            <person name="Sommer R.J."/>
        </authorList>
    </citation>
    <scope>NUCLEOTIDE SEQUENCE</scope>
    <source>
        <strain evidence="10">RS0144</strain>
    </source>
</reference>
<accession>A0AAV5S9C5</accession>
<keyword evidence="11" id="KW-1185">Reference proteome</keyword>
<dbReference type="GO" id="GO:0006412">
    <property type="term" value="P:translation"/>
    <property type="evidence" value="ECO:0007669"/>
    <property type="project" value="InterPro"/>
</dbReference>
<feature type="compositionally biased region" description="Low complexity" evidence="9">
    <location>
        <begin position="29"/>
        <end position="38"/>
    </location>
</feature>
<evidence type="ECO:0000256" key="1">
    <source>
        <dbReference type="ARBA" id="ARBA00004173"/>
    </source>
</evidence>
<dbReference type="InterPro" id="IPR023591">
    <property type="entry name" value="Ribosomal_uS2_flav_dom_sf"/>
</dbReference>
<name>A0AAV5S9C5_9BILA</name>